<keyword evidence="2" id="KW-1185">Reference proteome</keyword>
<dbReference type="AlphaFoldDB" id="A0A1I7W144"/>
<evidence type="ECO:0000313" key="3">
    <source>
        <dbReference type="WBParaSite" id="EN70_8439"/>
    </source>
</evidence>
<reference evidence="2" key="1">
    <citation type="submission" date="2012-04" db="EMBL/GenBank/DDBJ databases">
        <title>The Genome Sequence of Loa loa.</title>
        <authorList>
            <consortium name="The Broad Institute Genome Sequencing Platform"/>
            <consortium name="Broad Institute Genome Sequencing Center for Infectious Disease"/>
            <person name="Nutman T.B."/>
            <person name="Fink D.L."/>
            <person name="Russ C."/>
            <person name="Young S."/>
            <person name="Zeng Q."/>
            <person name="Gargeya S."/>
            <person name="Alvarado L."/>
            <person name="Berlin A."/>
            <person name="Chapman S.B."/>
            <person name="Chen Z."/>
            <person name="Freedman E."/>
            <person name="Gellesch M."/>
            <person name="Goldberg J."/>
            <person name="Griggs A."/>
            <person name="Gujja S."/>
            <person name="Heilman E.R."/>
            <person name="Heiman D."/>
            <person name="Howarth C."/>
            <person name="Mehta T."/>
            <person name="Neiman D."/>
            <person name="Pearson M."/>
            <person name="Roberts A."/>
            <person name="Saif S."/>
            <person name="Shea T."/>
            <person name="Shenoy N."/>
            <person name="Sisk P."/>
            <person name="Stolte C."/>
            <person name="Sykes S."/>
            <person name="White J."/>
            <person name="Yandava C."/>
            <person name="Haas B."/>
            <person name="Henn M.R."/>
            <person name="Nusbaum C."/>
            <person name="Birren B."/>
        </authorList>
    </citation>
    <scope>NUCLEOTIDE SEQUENCE [LARGE SCALE GENOMIC DNA]</scope>
</reference>
<dbReference type="InterPro" id="IPR005312">
    <property type="entry name" value="DUF1759"/>
</dbReference>
<proteinExistence type="predicted"/>
<sequence length="456" mass="52707">MALSAIFESISLKPDGINQSSVVVPEPDLVTTPKKLFNKFEIEKFGDKNWCHEPEMSNTIIKGAQRAKRKLADLLDEAKAVNLTPPDQHLSVDKKQQQFELKRRTIEEKIRRLKVYVGILGSINEKWLKYIQKQKNAQKRKEEDRYADMVDDNKGLLNLINDDQEAIISLEVYKDEFELVPQRLQQSKINIEPSQLKEPSQMFQQTVNLTQLPLLTFSGDQKLWREFCSSFDAAVHLQKIPDIQKLNYLILCLKENALQAVKGYDIAPENYDVIRKVLVKKIGNLSTIKKLLYNELYSIKGHDREWKTTVESMERILDNWKQWRSQASSNGYQRKSIESKSSHNPRSARGETSALAAIKQPKPNDTLCSNHRKDTRSEKLREEKLESTMMNNTVAEQIRSEGKRILLLCKEISVTNPEIPKFQTRALALFDLSSQLSFISTNLAKRLHIRARETRD</sequence>
<protein>
    <submittedName>
        <fullName evidence="3">TFIIS N-terminal domain-containing protein</fullName>
    </submittedName>
</protein>
<evidence type="ECO:0000256" key="1">
    <source>
        <dbReference type="SAM" id="MobiDB-lite"/>
    </source>
</evidence>
<dbReference type="Proteomes" id="UP000095285">
    <property type="component" value="Unassembled WGS sequence"/>
</dbReference>
<reference evidence="3" key="2">
    <citation type="submission" date="2016-11" db="UniProtKB">
        <authorList>
            <consortium name="WormBaseParasite"/>
        </authorList>
    </citation>
    <scope>IDENTIFICATION</scope>
</reference>
<dbReference type="WBParaSite" id="EN70_8439">
    <property type="protein sequence ID" value="EN70_8439"/>
    <property type="gene ID" value="EN70_8439"/>
</dbReference>
<accession>A0A1I7W144</accession>
<dbReference type="Pfam" id="PF03564">
    <property type="entry name" value="DUF1759"/>
    <property type="match status" value="1"/>
</dbReference>
<feature type="region of interest" description="Disordered" evidence="1">
    <location>
        <begin position="331"/>
        <end position="378"/>
    </location>
</feature>
<evidence type="ECO:0000313" key="2">
    <source>
        <dbReference type="Proteomes" id="UP000095285"/>
    </source>
</evidence>
<name>A0A1I7W144_LOALO</name>
<organism evidence="2 3">
    <name type="scientific">Loa loa</name>
    <name type="common">Eye worm</name>
    <name type="synonym">Filaria loa</name>
    <dbReference type="NCBI Taxonomy" id="7209"/>
    <lineage>
        <taxon>Eukaryota</taxon>
        <taxon>Metazoa</taxon>
        <taxon>Ecdysozoa</taxon>
        <taxon>Nematoda</taxon>
        <taxon>Chromadorea</taxon>
        <taxon>Rhabditida</taxon>
        <taxon>Spirurina</taxon>
        <taxon>Spiruromorpha</taxon>
        <taxon>Filarioidea</taxon>
        <taxon>Onchocercidae</taxon>
        <taxon>Loa</taxon>
    </lineage>
</organism>